<dbReference type="PANTHER" id="PTHR22893">
    <property type="entry name" value="NADH OXIDOREDUCTASE-RELATED"/>
    <property type="match status" value="1"/>
</dbReference>
<dbReference type="Proteomes" id="UP001355207">
    <property type="component" value="Chromosome 10"/>
</dbReference>
<dbReference type="GeneID" id="91098192"/>
<dbReference type="SUPFAM" id="SSF51395">
    <property type="entry name" value="FMN-linked oxidoreductases"/>
    <property type="match status" value="1"/>
</dbReference>
<reference evidence="2 3" key="1">
    <citation type="submission" date="2024-01" db="EMBL/GenBank/DDBJ databases">
        <title>Comparative genomics of Cryptococcus and Kwoniella reveals pathogenesis evolution and contrasting modes of karyotype evolution via chromosome fusion or intercentromeric recombination.</title>
        <authorList>
            <person name="Coelho M.A."/>
            <person name="David-Palma M."/>
            <person name="Shea T."/>
            <person name="Bowers K."/>
            <person name="McGinley-Smith S."/>
            <person name="Mohammad A.W."/>
            <person name="Gnirke A."/>
            <person name="Yurkov A.M."/>
            <person name="Nowrousian M."/>
            <person name="Sun S."/>
            <person name="Cuomo C.A."/>
            <person name="Heitman J."/>
        </authorList>
    </citation>
    <scope>NUCLEOTIDE SEQUENCE [LARGE SCALE GENOMIC DNA]</scope>
    <source>
        <strain evidence="2 3">CBS 6074</strain>
    </source>
</reference>
<dbReference type="AlphaFoldDB" id="A0AAX4K6W8"/>
<dbReference type="PANTHER" id="PTHR22893:SF91">
    <property type="entry name" value="NADPH DEHYDROGENASE 2-RELATED"/>
    <property type="match status" value="1"/>
</dbReference>
<dbReference type="InterPro" id="IPR013785">
    <property type="entry name" value="Aldolase_TIM"/>
</dbReference>
<name>A0AAX4K6W8_9TREE</name>
<dbReference type="GO" id="GO:0016491">
    <property type="term" value="F:oxidoreductase activity"/>
    <property type="evidence" value="ECO:0007669"/>
    <property type="project" value="InterPro"/>
</dbReference>
<dbReference type="RefSeq" id="XP_066079327.1">
    <property type="nucleotide sequence ID" value="XM_066223230.1"/>
</dbReference>
<accession>A0AAX4K6W8</accession>
<sequence length="230" mass="25821">MNQDDINEAIKEFTKAAENAMKAGFDGVEIHGANGYLLDQFTQSVSNQRTDKYGGSAENRSRYSIELAKSVCSSIGAGKVGYRISPFSTYQGMREPTTELIIETFSTLLSGLFKEIPDFGYIHCVEPRTTGSEDKSVDESNPKDSIEEFREITKRNNGGFIVAGGFTPDLAIHLSEDHDELIAFGSHYTSNPDLVDRIKNDHPLVKYDRETFYSQSRQGYLDWPTYENQN</sequence>
<evidence type="ECO:0000259" key="1">
    <source>
        <dbReference type="Pfam" id="PF00724"/>
    </source>
</evidence>
<feature type="domain" description="NADH:flavin oxidoreductase/NADH oxidase N-terminal" evidence="1">
    <location>
        <begin position="1"/>
        <end position="202"/>
    </location>
</feature>
<keyword evidence="3" id="KW-1185">Reference proteome</keyword>
<gene>
    <name evidence="2" type="ORF">L201_007524</name>
</gene>
<proteinExistence type="predicted"/>
<dbReference type="EMBL" id="CP144107">
    <property type="protein sequence ID" value="WWC92565.1"/>
    <property type="molecule type" value="Genomic_DNA"/>
</dbReference>
<dbReference type="Pfam" id="PF00724">
    <property type="entry name" value="Oxidored_FMN"/>
    <property type="match status" value="1"/>
</dbReference>
<evidence type="ECO:0000313" key="2">
    <source>
        <dbReference type="EMBL" id="WWC92565.1"/>
    </source>
</evidence>
<dbReference type="InterPro" id="IPR001155">
    <property type="entry name" value="OxRdtase_FMN_N"/>
</dbReference>
<protein>
    <recommendedName>
        <fullName evidence="1">NADH:flavin oxidoreductase/NADH oxidase N-terminal domain-containing protein</fullName>
    </recommendedName>
</protein>
<evidence type="ECO:0000313" key="3">
    <source>
        <dbReference type="Proteomes" id="UP001355207"/>
    </source>
</evidence>
<organism evidence="2 3">
    <name type="scientific">Kwoniella dendrophila CBS 6074</name>
    <dbReference type="NCBI Taxonomy" id="1295534"/>
    <lineage>
        <taxon>Eukaryota</taxon>
        <taxon>Fungi</taxon>
        <taxon>Dikarya</taxon>
        <taxon>Basidiomycota</taxon>
        <taxon>Agaricomycotina</taxon>
        <taxon>Tremellomycetes</taxon>
        <taxon>Tremellales</taxon>
        <taxon>Cryptococcaceae</taxon>
        <taxon>Kwoniella</taxon>
    </lineage>
</organism>
<dbReference type="InterPro" id="IPR045247">
    <property type="entry name" value="Oye-like"/>
</dbReference>
<dbReference type="GO" id="GO:0010181">
    <property type="term" value="F:FMN binding"/>
    <property type="evidence" value="ECO:0007669"/>
    <property type="project" value="InterPro"/>
</dbReference>
<dbReference type="Gene3D" id="3.20.20.70">
    <property type="entry name" value="Aldolase class I"/>
    <property type="match status" value="1"/>
</dbReference>